<sequence length="163" mass="16703">MASSNLSHANAFDDELTDVEEGGNSQLLEAANAPNDVNLDNLFAAAMGKSDTVNLNRSTTHAWRTDMPPPFSVSSDLNAARVVPPVVAPSRVSVTPFPRVSIAPVVAFAGSPTISATGGNVGSASSGAVTSELGGSSYAFILKDATSSSGNDLSFFPLAEKLF</sequence>
<dbReference type="EMBL" id="JARYMX010000003">
    <property type="protein sequence ID" value="KAJ9557376.1"/>
    <property type="molecule type" value="Genomic_DNA"/>
</dbReference>
<dbReference type="Proteomes" id="UP001172457">
    <property type="component" value="Chromosome 3"/>
</dbReference>
<reference evidence="1" key="1">
    <citation type="submission" date="2023-03" db="EMBL/GenBank/DDBJ databases">
        <title>Chromosome-scale reference genome and RAD-based genetic map of yellow starthistle (Centaurea solstitialis) reveal putative structural variation and QTLs associated with invader traits.</title>
        <authorList>
            <person name="Reatini B."/>
            <person name="Cang F.A."/>
            <person name="Jiang Q."/>
            <person name="Mckibben M.T.W."/>
            <person name="Barker M.S."/>
            <person name="Rieseberg L.H."/>
            <person name="Dlugosch K.M."/>
        </authorList>
    </citation>
    <scope>NUCLEOTIDE SEQUENCE</scope>
    <source>
        <strain evidence="1">CAN-66</strain>
        <tissue evidence="1">Leaf</tissue>
    </source>
</reference>
<accession>A0AA38WQF1</accession>
<organism evidence="1 2">
    <name type="scientific">Centaurea solstitialis</name>
    <name type="common">yellow star-thistle</name>
    <dbReference type="NCBI Taxonomy" id="347529"/>
    <lineage>
        <taxon>Eukaryota</taxon>
        <taxon>Viridiplantae</taxon>
        <taxon>Streptophyta</taxon>
        <taxon>Embryophyta</taxon>
        <taxon>Tracheophyta</taxon>
        <taxon>Spermatophyta</taxon>
        <taxon>Magnoliopsida</taxon>
        <taxon>eudicotyledons</taxon>
        <taxon>Gunneridae</taxon>
        <taxon>Pentapetalae</taxon>
        <taxon>asterids</taxon>
        <taxon>campanulids</taxon>
        <taxon>Asterales</taxon>
        <taxon>Asteraceae</taxon>
        <taxon>Carduoideae</taxon>
        <taxon>Cardueae</taxon>
        <taxon>Centaureinae</taxon>
        <taxon>Centaurea</taxon>
    </lineage>
</organism>
<name>A0AA38WQF1_9ASTR</name>
<proteinExistence type="predicted"/>
<gene>
    <name evidence="1" type="ORF">OSB04_011990</name>
</gene>
<keyword evidence="2" id="KW-1185">Reference proteome</keyword>
<evidence type="ECO:0000313" key="2">
    <source>
        <dbReference type="Proteomes" id="UP001172457"/>
    </source>
</evidence>
<evidence type="ECO:0000313" key="1">
    <source>
        <dbReference type="EMBL" id="KAJ9557376.1"/>
    </source>
</evidence>
<dbReference type="AlphaFoldDB" id="A0AA38WQF1"/>
<comment type="caution">
    <text evidence="1">The sequence shown here is derived from an EMBL/GenBank/DDBJ whole genome shotgun (WGS) entry which is preliminary data.</text>
</comment>
<protein>
    <submittedName>
        <fullName evidence="1">Uncharacterized protein</fullName>
    </submittedName>
</protein>